<dbReference type="InParanoid" id="A0A067PSJ0"/>
<dbReference type="SUPFAM" id="SSF54695">
    <property type="entry name" value="POZ domain"/>
    <property type="match status" value="1"/>
</dbReference>
<dbReference type="InterPro" id="IPR000210">
    <property type="entry name" value="BTB/POZ_dom"/>
</dbReference>
<organism evidence="2 3">
    <name type="scientific">Jaapia argillacea MUCL 33604</name>
    <dbReference type="NCBI Taxonomy" id="933084"/>
    <lineage>
        <taxon>Eukaryota</taxon>
        <taxon>Fungi</taxon>
        <taxon>Dikarya</taxon>
        <taxon>Basidiomycota</taxon>
        <taxon>Agaricomycotina</taxon>
        <taxon>Agaricomycetes</taxon>
        <taxon>Agaricomycetidae</taxon>
        <taxon>Jaapiales</taxon>
        <taxon>Jaapiaceae</taxon>
        <taxon>Jaapia</taxon>
    </lineage>
</organism>
<sequence>MDVMGGDWQWMMKSVSEIQTILRIRHHNGRPIGCETTGKKVYSSPCGLGWRFAIAFDSHPPEVDVFFDLHTAGQKLQPSDVLQVSVALISEEKAPVSGSQTEDRLLPVSGPSPVRLKSWLPANIMAKPFLFARVTAPNIKKLGETAAADSNERVQLLNQTLLGSLDGASFVDTKFVLFSRRSSVLGEVNSPVTLFANATLLSARSKYFETLLRNNGFLEAALVDLGDEVPDDMHLRLADYEYESDSDLEEEEECDITRRGTTSSQSFGSDMMKPMVYRGQKGRVVHIKDAAYKTMRSLLFYLYTGNFAFLPLRSARPEISVTPDIPKRIPSCSPKSMYRLADKLGLEELERPALEAIRASLNQHNIVEEVFSVFTSRYQKVKELEIDVLCDHFHTPEVSSGLRNFSAKLTSGELQHSSDILATLFGRLVVRKDS</sequence>
<dbReference type="InterPro" id="IPR011333">
    <property type="entry name" value="SKP1/BTB/POZ_sf"/>
</dbReference>
<gene>
    <name evidence="2" type="ORF">JAAARDRAFT_35395</name>
</gene>
<dbReference type="Gene3D" id="3.30.710.10">
    <property type="entry name" value="Potassium Channel Kv1.1, Chain A"/>
    <property type="match status" value="1"/>
</dbReference>
<feature type="domain" description="BTB" evidence="1">
    <location>
        <begin position="182"/>
        <end position="311"/>
    </location>
</feature>
<reference evidence="3" key="1">
    <citation type="journal article" date="2014" name="Proc. Natl. Acad. Sci. U.S.A.">
        <title>Extensive sampling of basidiomycete genomes demonstrates inadequacy of the white-rot/brown-rot paradigm for wood decay fungi.</title>
        <authorList>
            <person name="Riley R."/>
            <person name="Salamov A.A."/>
            <person name="Brown D.W."/>
            <person name="Nagy L.G."/>
            <person name="Floudas D."/>
            <person name="Held B.W."/>
            <person name="Levasseur A."/>
            <person name="Lombard V."/>
            <person name="Morin E."/>
            <person name="Otillar R."/>
            <person name="Lindquist E.A."/>
            <person name="Sun H."/>
            <person name="LaButti K.M."/>
            <person name="Schmutz J."/>
            <person name="Jabbour D."/>
            <person name="Luo H."/>
            <person name="Baker S.E."/>
            <person name="Pisabarro A.G."/>
            <person name="Walton J.D."/>
            <person name="Blanchette R.A."/>
            <person name="Henrissat B."/>
            <person name="Martin F."/>
            <person name="Cullen D."/>
            <person name="Hibbett D.S."/>
            <person name="Grigoriev I.V."/>
        </authorList>
    </citation>
    <scope>NUCLEOTIDE SEQUENCE [LARGE SCALE GENOMIC DNA]</scope>
    <source>
        <strain evidence="3">MUCL 33604</strain>
    </source>
</reference>
<evidence type="ECO:0000313" key="2">
    <source>
        <dbReference type="EMBL" id="KDQ57709.1"/>
    </source>
</evidence>
<dbReference type="HOGENOM" id="CLU_033181_0_0_1"/>
<protein>
    <recommendedName>
        <fullName evidence="1">BTB domain-containing protein</fullName>
    </recommendedName>
</protein>
<evidence type="ECO:0000259" key="1">
    <source>
        <dbReference type="PROSITE" id="PS50097"/>
    </source>
</evidence>
<name>A0A067PSJ0_9AGAM</name>
<keyword evidence="3" id="KW-1185">Reference proteome</keyword>
<proteinExistence type="predicted"/>
<dbReference type="Proteomes" id="UP000027265">
    <property type="component" value="Unassembled WGS sequence"/>
</dbReference>
<dbReference type="PROSITE" id="PS50097">
    <property type="entry name" value="BTB"/>
    <property type="match status" value="1"/>
</dbReference>
<accession>A0A067PSJ0</accession>
<dbReference type="PANTHER" id="PTHR24413">
    <property type="entry name" value="SPECKLE-TYPE POZ PROTEIN"/>
    <property type="match status" value="1"/>
</dbReference>
<dbReference type="STRING" id="933084.A0A067PSJ0"/>
<dbReference type="EMBL" id="KL197719">
    <property type="protein sequence ID" value="KDQ57709.1"/>
    <property type="molecule type" value="Genomic_DNA"/>
</dbReference>
<dbReference type="OrthoDB" id="6359816at2759"/>
<dbReference type="AlphaFoldDB" id="A0A067PSJ0"/>
<evidence type="ECO:0000313" key="3">
    <source>
        <dbReference type="Proteomes" id="UP000027265"/>
    </source>
</evidence>